<evidence type="ECO:0000256" key="5">
    <source>
        <dbReference type="ARBA" id="ARBA00023315"/>
    </source>
</evidence>
<evidence type="ECO:0000256" key="3">
    <source>
        <dbReference type="ARBA" id="ARBA00022679"/>
    </source>
</evidence>
<dbReference type="GO" id="GO:0031405">
    <property type="term" value="F:lipoic acid binding"/>
    <property type="evidence" value="ECO:0007669"/>
    <property type="project" value="TreeGrafter"/>
</dbReference>
<organism evidence="9 10">
    <name type="scientific">Methanooceanicella nereidis</name>
    <dbReference type="NCBI Taxonomy" id="2052831"/>
    <lineage>
        <taxon>Archaea</taxon>
        <taxon>Methanobacteriati</taxon>
        <taxon>Methanobacteriota</taxon>
        <taxon>Stenosarchaea group</taxon>
        <taxon>Methanomicrobia</taxon>
        <taxon>Methanocellales</taxon>
        <taxon>Methanocellaceae</taxon>
        <taxon>Methanooceanicella</taxon>
    </lineage>
</organism>
<dbReference type="EMBL" id="PGCK01000007">
    <property type="protein sequence ID" value="MCD1295191.1"/>
    <property type="molecule type" value="Genomic_DNA"/>
</dbReference>
<evidence type="ECO:0000256" key="1">
    <source>
        <dbReference type="ARBA" id="ARBA00001938"/>
    </source>
</evidence>
<evidence type="ECO:0000256" key="2">
    <source>
        <dbReference type="ARBA" id="ARBA00007317"/>
    </source>
</evidence>
<dbReference type="SUPFAM" id="SSF47005">
    <property type="entry name" value="Peripheral subunit-binding domain of 2-oxo acid dehydrogenase complex"/>
    <property type="match status" value="1"/>
</dbReference>
<dbReference type="InterPro" id="IPR004167">
    <property type="entry name" value="PSBD"/>
</dbReference>
<dbReference type="PROSITE" id="PS51826">
    <property type="entry name" value="PSBD"/>
    <property type="match status" value="1"/>
</dbReference>
<dbReference type="GO" id="GO:0016407">
    <property type="term" value="F:acetyltransferase activity"/>
    <property type="evidence" value="ECO:0007669"/>
    <property type="project" value="TreeGrafter"/>
</dbReference>
<comment type="caution">
    <text evidence="9">The sequence shown here is derived from an EMBL/GenBank/DDBJ whole genome shotgun (WGS) entry which is preliminary data.</text>
</comment>
<feature type="region of interest" description="Disordered" evidence="6">
    <location>
        <begin position="80"/>
        <end position="125"/>
    </location>
</feature>
<feature type="domain" description="Peripheral subunit-binding (PSBD)" evidence="8">
    <location>
        <begin position="125"/>
        <end position="162"/>
    </location>
</feature>
<dbReference type="InterPro" id="IPR001078">
    <property type="entry name" value="2-oxoacid_DH_actylTfrase"/>
</dbReference>
<dbReference type="Pfam" id="PF00364">
    <property type="entry name" value="Biotin_lipoyl"/>
    <property type="match status" value="1"/>
</dbReference>
<dbReference type="InterPro" id="IPR000089">
    <property type="entry name" value="Biotin_lipoyl"/>
</dbReference>
<feature type="compositionally biased region" description="Basic and acidic residues" evidence="6">
    <location>
        <begin position="154"/>
        <end position="180"/>
    </location>
</feature>
<dbReference type="Proteomes" id="UP001320159">
    <property type="component" value="Unassembled WGS sequence"/>
</dbReference>
<dbReference type="Pfam" id="PF02817">
    <property type="entry name" value="E3_binding"/>
    <property type="match status" value="1"/>
</dbReference>
<evidence type="ECO:0000256" key="4">
    <source>
        <dbReference type="ARBA" id="ARBA00022823"/>
    </source>
</evidence>
<dbReference type="PANTHER" id="PTHR43178:SF5">
    <property type="entry name" value="LIPOAMIDE ACYLTRANSFERASE COMPONENT OF BRANCHED-CHAIN ALPHA-KETO ACID DEHYDROGENASE COMPLEX, MITOCHONDRIAL"/>
    <property type="match status" value="1"/>
</dbReference>
<name>A0AAP2RE99_9EURY</name>
<feature type="compositionally biased region" description="Basic and acidic residues" evidence="6">
    <location>
        <begin position="80"/>
        <end position="109"/>
    </location>
</feature>
<dbReference type="RefSeq" id="WP_230742040.1">
    <property type="nucleotide sequence ID" value="NZ_PGCK01000007.1"/>
</dbReference>
<reference evidence="9 10" key="1">
    <citation type="submission" date="2017-11" db="EMBL/GenBank/DDBJ databases">
        <title>Isolation and Characterization of Family Methanocellaceae Species from Potential Methane Hydrate Area Offshore Southwestern Taiwan.</title>
        <authorList>
            <person name="Zhang W.-L."/>
            <person name="Chen W.-C."/>
            <person name="Lai M.-C."/>
            <person name="Chen S.-C."/>
        </authorList>
    </citation>
    <scope>NUCLEOTIDE SEQUENCE [LARGE SCALE GENOMIC DNA]</scope>
    <source>
        <strain evidence="9 10">CWC-04</strain>
    </source>
</reference>
<feature type="domain" description="Lipoyl-binding" evidence="7">
    <location>
        <begin position="2"/>
        <end position="77"/>
    </location>
</feature>
<sequence>MAYEFKLPDLGEGISTGEIKKWHVKKGDPIEEDDTLVEVETDKAVVELPAPVSGTVQDIKFSEGDMVNVGSVIAVIGEKAPAEKEKAATEPEKEVKKEEKKPEEKKKPEAAPPSPPKAEAKMPVLATPATRMLAKELKVDLETVEGTGPGGRITDGDVKKAAGKAPEKPPEAAPTEKEKIPPPAPAITPAKAPEKPPEKAEAVPKAVPPEKEKPPFKPEVAEKEERTPLRGIRRTISEHMMKTFMNRAQVTLMDDADVTELYHIRNYVNSVIEGDVKVSYLAYTIKAVVAALRAYPMLNASIDDEKNEIVIKHYYNIGIAVETPRGLIVPVIKDADKKSMIEISKEIKELAETGRAGSIRVDQMKGGTFTIANIGSYGGLFSTPVINYPESAILEMQQIRDTPRVVNDEICIRKVMNLSLTIDHRIVDGADGQLFLNSIKRFLEDPQLLFVGMI</sequence>
<dbReference type="InterPro" id="IPR036625">
    <property type="entry name" value="E3-bd_dom_sf"/>
</dbReference>
<dbReference type="InterPro" id="IPR011053">
    <property type="entry name" value="Single_hybrid_motif"/>
</dbReference>
<dbReference type="AlphaFoldDB" id="A0AAP2RE99"/>
<dbReference type="PROSITE" id="PS50968">
    <property type="entry name" value="BIOTINYL_LIPOYL"/>
    <property type="match status" value="1"/>
</dbReference>
<dbReference type="InterPro" id="IPR023213">
    <property type="entry name" value="CAT-like_dom_sf"/>
</dbReference>
<dbReference type="PANTHER" id="PTHR43178">
    <property type="entry name" value="DIHYDROLIPOAMIDE ACETYLTRANSFERASE COMPONENT OF PYRUVATE DEHYDROGENASE COMPLEX"/>
    <property type="match status" value="1"/>
</dbReference>
<evidence type="ECO:0000313" key="10">
    <source>
        <dbReference type="Proteomes" id="UP001320159"/>
    </source>
</evidence>
<dbReference type="Pfam" id="PF00198">
    <property type="entry name" value="2-oxoacid_dh"/>
    <property type="match status" value="1"/>
</dbReference>
<comment type="cofactor">
    <cofactor evidence="1">
        <name>(R)-lipoate</name>
        <dbReference type="ChEBI" id="CHEBI:83088"/>
    </cofactor>
</comment>
<keyword evidence="4" id="KW-0450">Lipoyl</keyword>
<protein>
    <submittedName>
        <fullName evidence="9">2-oxo acid dehydrogenase subunit E2</fullName>
    </submittedName>
</protein>
<comment type="similarity">
    <text evidence="2">Belongs to the 2-oxoacid dehydrogenase family.</text>
</comment>
<proteinExistence type="inferred from homology"/>
<keyword evidence="10" id="KW-1185">Reference proteome</keyword>
<evidence type="ECO:0000256" key="6">
    <source>
        <dbReference type="SAM" id="MobiDB-lite"/>
    </source>
</evidence>
<keyword evidence="3" id="KW-0808">Transferase</keyword>
<gene>
    <name evidence="9" type="ORF">CUJ83_09295</name>
</gene>
<dbReference type="FunFam" id="3.30.559.10:FF:000007">
    <property type="entry name" value="Dihydrolipoamide acetyltransferase component of pyruvate dehydrogenase complex"/>
    <property type="match status" value="1"/>
</dbReference>
<evidence type="ECO:0000259" key="8">
    <source>
        <dbReference type="PROSITE" id="PS51826"/>
    </source>
</evidence>
<evidence type="ECO:0000259" key="7">
    <source>
        <dbReference type="PROSITE" id="PS50968"/>
    </source>
</evidence>
<accession>A0AAP2RE99</accession>
<keyword evidence="5" id="KW-0012">Acyltransferase</keyword>
<dbReference type="Gene3D" id="2.40.50.100">
    <property type="match status" value="1"/>
</dbReference>
<dbReference type="InterPro" id="IPR003016">
    <property type="entry name" value="2-oxoA_DH_lipoyl-BS"/>
</dbReference>
<dbReference type="GO" id="GO:0005737">
    <property type="term" value="C:cytoplasm"/>
    <property type="evidence" value="ECO:0007669"/>
    <property type="project" value="TreeGrafter"/>
</dbReference>
<dbReference type="PROSITE" id="PS00189">
    <property type="entry name" value="LIPOYL"/>
    <property type="match status" value="1"/>
</dbReference>
<dbReference type="Gene3D" id="3.30.559.10">
    <property type="entry name" value="Chloramphenicol acetyltransferase-like domain"/>
    <property type="match status" value="1"/>
</dbReference>
<dbReference type="Gene3D" id="4.10.320.10">
    <property type="entry name" value="E3-binding domain"/>
    <property type="match status" value="1"/>
</dbReference>
<dbReference type="CDD" id="cd06849">
    <property type="entry name" value="lipoyl_domain"/>
    <property type="match status" value="1"/>
</dbReference>
<dbReference type="SUPFAM" id="SSF52777">
    <property type="entry name" value="CoA-dependent acyltransferases"/>
    <property type="match status" value="1"/>
</dbReference>
<feature type="region of interest" description="Disordered" evidence="6">
    <location>
        <begin position="143"/>
        <end position="226"/>
    </location>
</feature>
<dbReference type="InterPro" id="IPR050743">
    <property type="entry name" value="2-oxoacid_DH_E2_comp"/>
</dbReference>
<dbReference type="SUPFAM" id="SSF51230">
    <property type="entry name" value="Single hybrid motif"/>
    <property type="match status" value="1"/>
</dbReference>
<evidence type="ECO:0000313" key="9">
    <source>
        <dbReference type="EMBL" id="MCD1295191.1"/>
    </source>
</evidence>
<feature type="compositionally biased region" description="Basic and acidic residues" evidence="6">
    <location>
        <begin position="192"/>
        <end position="226"/>
    </location>
</feature>